<dbReference type="Proteomes" id="UP001243330">
    <property type="component" value="Unassembled WGS sequence"/>
</dbReference>
<evidence type="ECO:0000313" key="2">
    <source>
        <dbReference type="EMBL" id="KAK1852474.1"/>
    </source>
</evidence>
<keyword evidence="3" id="KW-1185">Reference proteome</keyword>
<feature type="region of interest" description="Disordered" evidence="1">
    <location>
        <begin position="1"/>
        <end position="31"/>
    </location>
</feature>
<evidence type="ECO:0000256" key="1">
    <source>
        <dbReference type="SAM" id="MobiDB-lite"/>
    </source>
</evidence>
<dbReference type="EMBL" id="JAQOWY010000074">
    <property type="protein sequence ID" value="KAK1852474.1"/>
    <property type="molecule type" value="Genomic_DNA"/>
</dbReference>
<sequence>MDGLIGEDGVDGDGDGPTINGRVRSGASGLRTSSAANTCTMARGMREARGGVRWPVSLGILPRQALY</sequence>
<dbReference type="AlphaFoldDB" id="A0AAD9AS33"/>
<protein>
    <submittedName>
        <fullName evidence="2">Uncharacterized protein</fullName>
    </submittedName>
</protein>
<evidence type="ECO:0000313" key="3">
    <source>
        <dbReference type="Proteomes" id="UP001243330"/>
    </source>
</evidence>
<comment type="caution">
    <text evidence="2">The sequence shown here is derived from an EMBL/GenBank/DDBJ whole genome shotgun (WGS) entry which is preliminary data.</text>
</comment>
<gene>
    <name evidence="2" type="ORF">CCHR01_04919</name>
</gene>
<organism evidence="2 3">
    <name type="scientific">Colletotrichum chrysophilum</name>
    <dbReference type="NCBI Taxonomy" id="1836956"/>
    <lineage>
        <taxon>Eukaryota</taxon>
        <taxon>Fungi</taxon>
        <taxon>Dikarya</taxon>
        <taxon>Ascomycota</taxon>
        <taxon>Pezizomycotina</taxon>
        <taxon>Sordariomycetes</taxon>
        <taxon>Hypocreomycetidae</taxon>
        <taxon>Glomerellales</taxon>
        <taxon>Glomerellaceae</taxon>
        <taxon>Colletotrichum</taxon>
        <taxon>Colletotrichum gloeosporioides species complex</taxon>
    </lineage>
</organism>
<name>A0AAD9AS33_9PEZI</name>
<proteinExistence type="predicted"/>
<accession>A0AAD9AS33</accession>
<reference evidence="2" key="1">
    <citation type="submission" date="2023-01" db="EMBL/GenBank/DDBJ databases">
        <title>Colletotrichum chrysophilum M932 genome sequence.</title>
        <authorList>
            <person name="Baroncelli R."/>
        </authorList>
    </citation>
    <scope>NUCLEOTIDE SEQUENCE</scope>
    <source>
        <strain evidence="2">M932</strain>
    </source>
</reference>